<protein>
    <recommendedName>
        <fullName evidence="3">SET domain-containing protein</fullName>
    </recommendedName>
</protein>
<accession>A0AAN6XXL6</accession>
<dbReference type="SUPFAM" id="SSF82199">
    <property type="entry name" value="SET domain"/>
    <property type="match status" value="1"/>
</dbReference>
<sequence>MAPTSIHSLRGLLLSQILVHLAIAHSPQEAQLPIHSHNHHDQNHNHNPKHNDSRQRQKQAYSHDRGDDESCLPGPLLHPKHPTCVTEIFISDEPSSEFSPWTHEPFCAPGSDKEAEYLYCVFTNAKYPSPDKGLSIIANPADPGTEKSLSALATLFESLTNPDSPHKNNLQAKSSKKQEPSTPGYQVTPIKGKGMGLVATRKVRKGQVIMVDYAALLAETVFPSKVKRDVGRELLERAVKRLPVQRRQLVLGLAGSGTDLKGRRRTDGGDEANVEDLVKTNSFTVEVGGGSFMALFPRIARINHACKPSAFTRFDEKTLSNTVLAFRDISKGEEITISYSEFGLTHPERTRLLPLKWNFKCTCSLCTSSPTEIQASDTRRAKVKALGPQVISQVQSGNFATAIELNKEMVELMHIEGLVPHRGEHWEVMARLLLAEANKLATRARSTGKDGEDASGESLRERGRALVKEAKRYLGLAIEEIEEFGGSWGSDEVEGEEKIEELRGWLAKL</sequence>
<dbReference type="EMBL" id="MU858241">
    <property type="protein sequence ID" value="KAK4208500.1"/>
    <property type="molecule type" value="Genomic_DNA"/>
</dbReference>
<proteinExistence type="predicted"/>
<comment type="caution">
    <text evidence="4">The sequence shown here is derived from an EMBL/GenBank/DDBJ whole genome shotgun (WGS) entry which is preliminary data.</text>
</comment>
<feature type="compositionally biased region" description="Basic and acidic residues" evidence="1">
    <location>
        <begin position="39"/>
        <end position="68"/>
    </location>
</feature>
<dbReference type="PANTHER" id="PTHR47332">
    <property type="entry name" value="SET DOMAIN-CONTAINING PROTEIN 5"/>
    <property type="match status" value="1"/>
</dbReference>
<dbReference type="CDD" id="cd20071">
    <property type="entry name" value="SET_SMYD"/>
    <property type="match status" value="1"/>
</dbReference>
<dbReference type="InterPro" id="IPR053185">
    <property type="entry name" value="SET_domain_protein"/>
</dbReference>
<feature type="region of interest" description="Disordered" evidence="1">
    <location>
        <begin position="35"/>
        <end position="74"/>
    </location>
</feature>
<dbReference type="Pfam" id="PF00856">
    <property type="entry name" value="SET"/>
    <property type="match status" value="1"/>
</dbReference>
<dbReference type="PANTHER" id="PTHR47332:SF6">
    <property type="entry name" value="SET DOMAIN-CONTAINING PROTEIN"/>
    <property type="match status" value="1"/>
</dbReference>
<dbReference type="SMART" id="SM00317">
    <property type="entry name" value="SET"/>
    <property type="match status" value="1"/>
</dbReference>
<evidence type="ECO:0000256" key="2">
    <source>
        <dbReference type="SAM" id="SignalP"/>
    </source>
</evidence>
<keyword evidence="2" id="KW-0732">Signal</keyword>
<organism evidence="4 5">
    <name type="scientific">Rhypophila decipiens</name>
    <dbReference type="NCBI Taxonomy" id="261697"/>
    <lineage>
        <taxon>Eukaryota</taxon>
        <taxon>Fungi</taxon>
        <taxon>Dikarya</taxon>
        <taxon>Ascomycota</taxon>
        <taxon>Pezizomycotina</taxon>
        <taxon>Sordariomycetes</taxon>
        <taxon>Sordariomycetidae</taxon>
        <taxon>Sordariales</taxon>
        <taxon>Naviculisporaceae</taxon>
        <taxon>Rhypophila</taxon>
    </lineage>
</organism>
<feature type="domain" description="SET" evidence="3">
    <location>
        <begin position="183"/>
        <end position="340"/>
    </location>
</feature>
<dbReference type="Proteomes" id="UP001301769">
    <property type="component" value="Unassembled WGS sequence"/>
</dbReference>
<evidence type="ECO:0000313" key="5">
    <source>
        <dbReference type="Proteomes" id="UP001301769"/>
    </source>
</evidence>
<feature type="signal peptide" evidence="2">
    <location>
        <begin position="1"/>
        <end position="24"/>
    </location>
</feature>
<reference evidence="4" key="1">
    <citation type="journal article" date="2023" name="Mol. Phylogenet. Evol.">
        <title>Genome-scale phylogeny and comparative genomics of the fungal order Sordariales.</title>
        <authorList>
            <person name="Hensen N."/>
            <person name="Bonometti L."/>
            <person name="Westerberg I."/>
            <person name="Brannstrom I.O."/>
            <person name="Guillou S."/>
            <person name="Cros-Aarteil S."/>
            <person name="Calhoun S."/>
            <person name="Haridas S."/>
            <person name="Kuo A."/>
            <person name="Mondo S."/>
            <person name="Pangilinan J."/>
            <person name="Riley R."/>
            <person name="LaButti K."/>
            <person name="Andreopoulos B."/>
            <person name="Lipzen A."/>
            <person name="Chen C."/>
            <person name="Yan M."/>
            <person name="Daum C."/>
            <person name="Ng V."/>
            <person name="Clum A."/>
            <person name="Steindorff A."/>
            <person name="Ohm R.A."/>
            <person name="Martin F."/>
            <person name="Silar P."/>
            <person name="Natvig D.O."/>
            <person name="Lalanne C."/>
            <person name="Gautier V."/>
            <person name="Ament-Velasquez S.L."/>
            <person name="Kruys A."/>
            <person name="Hutchinson M.I."/>
            <person name="Powell A.J."/>
            <person name="Barry K."/>
            <person name="Miller A.N."/>
            <person name="Grigoriev I.V."/>
            <person name="Debuchy R."/>
            <person name="Gladieux P."/>
            <person name="Hiltunen Thoren M."/>
            <person name="Johannesson H."/>
        </authorList>
    </citation>
    <scope>NUCLEOTIDE SEQUENCE</scope>
    <source>
        <strain evidence="4">PSN293</strain>
    </source>
</reference>
<evidence type="ECO:0000256" key="1">
    <source>
        <dbReference type="SAM" id="MobiDB-lite"/>
    </source>
</evidence>
<name>A0AAN6XXL6_9PEZI</name>
<feature type="chain" id="PRO_5042921544" description="SET domain-containing protein" evidence="2">
    <location>
        <begin position="25"/>
        <end position="509"/>
    </location>
</feature>
<feature type="compositionally biased region" description="Polar residues" evidence="1">
    <location>
        <begin position="159"/>
        <end position="173"/>
    </location>
</feature>
<feature type="region of interest" description="Disordered" evidence="1">
    <location>
        <begin position="159"/>
        <end position="188"/>
    </location>
</feature>
<dbReference type="InterPro" id="IPR046341">
    <property type="entry name" value="SET_dom_sf"/>
</dbReference>
<dbReference type="InterPro" id="IPR001214">
    <property type="entry name" value="SET_dom"/>
</dbReference>
<evidence type="ECO:0000313" key="4">
    <source>
        <dbReference type="EMBL" id="KAK4208500.1"/>
    </source>
</evidence>
<reference evidence="4" key="2">
    <citation type="submission" date="2023-05" db="EMBL/GenBank/DDBJ databases">
        <authorList>
            <consortium name="Lawrence Berkeley National Laboratory"/>
            <person name="Steindorff A."/>
            <person name="Hensen N."/>
            <person name="Bonometti L."/>
            <person name="Westerberg I."/>
            <person name="Brannstrom I.O."/>
            <person name="Guillou S."/>
            <person name="Cros-Aarteil S."/>
            <person name="Calhoun S."/>
            <person name="Haridas S."/>
            <person name="Kuo A."/>
            <person name="Mondo S."/>
            <person name="Pangilinan J."/>
            <person name="Riley R."/>
            <person name="Labutti K."/>
            <person name="Andreopoulos B."/>
            <person name="Lipzen A."/>
            <person name="Chen C."/>
            <person name="Yanf M."/>
            <person name="Daum C."/>
            <person name="Ng V."/>
            <person name="Clum A."/>
            <person name="Ohm R."/>
            <person name="Martin F."/>
            <person name="Silar P."/>
            <person name="Natvig D."/>
            <person name="Lalanne C."/>
            <person name="Gautier V."/>
            <person name="Ament-Velasquez S.L."/>
            <person name="Kruys A."/>
            <person name="Hutchinson M.I."/>
            <person name="Powell A.J."/>
            <person name="Barry K."/>
            <person name="Miller A.N."/>
            <person name="Grigoriev I.V."/>
            <person name="Debuchy R."/>
            <person name="Gladieux P."/>
            <person name="Thoren M.H."/>
            <person name="Johannesson H."/>
        </authorList>
    </citation>
    <scope>NUCLEOTIDE SEQUENCE</scope>
    <source>
        <strain evidence="4">PSN293</strain>
    </source>
</reference>
<keyword evidence="5" id="KW-1185">Reference proteome</keyword>
<evidence type="ECO:0000259" key="3">
    <source>
        <dbReference type="PROSITE" id="PS50280"/>
    </source>
</evidence>
<dbReference type="Gene3D" id="2.170.270.10">
    <property type="entry name" value="SET domain"/>
    <property type="match status" value="1"/>
</dbReference>
<gene>
    <name evidence="4" type="ORF">QBC37DRAFT_296560</name>
</gene>
<dbReference type="PROSITE" id="PS50280">
    <property type="entry name" value="SET"/>
    <property type="match status" value="1"/>
</dbReference>
<dbReference type="AlphaFoldDB" id="A0AAN6XXL6"/>